<organism evidence="1 2">
    <name type="scientific">Cronartium quercuum f. sp. fusiforme G11</name>
    <dbReference type="NCBI Taxonomy" id="708437"/>
    <lineage>
        <taxon>Eukaryota</taxon>
        <taxon>Fungi</taxon>
        <taxon>Dikarya</taxon>
        <taxon>Basidiomycota</taxon>
        <taxon>Pucciniomycotina</taxon>
        <taxon>Pucciniomycetes</taxon>
        <taxon>Pucciniales</taxon>
        <taxon>Coleosporiaceae</taxon>
        <taxon>Cronartium</taxon>
    </lineage>
</organism>
<accession>A0A9P6TDQ2</accession>
<reference evidence="1" key="1">
    <citation type="submission" date="2013-11" db="EMBL/GenBank/DDBJ databases">
        <title>Genome sequence of the fusiform rust pathogen reveals effectors for host alternation and coevolution with pine.</title>
        <authorList>
            <consortium name="DOE Joint Genome Institute"/>
            <person name="Smith K."/>
            <person name="Pendleton A."/>
            <person name="Kubisiak T."/>
            <person name="Anderson C."/>
            <person name="Salamov A."/>
            <person name="Aerts A."/>
            <person name="Riley R."/>
            <person name="Clum A."/>
            <person name="Lindquist E."/>
            <person name="Ence D."/>
            <person name="Campbell M."/>
            <person name="Kronenberg Z."/>
            <person name="Feau N."/>
            <person name="Dhillon B."/>
            <person name="Hamelin R."/>
            <person name="Burleigh J."/>
            <person name="Smith J."/>
            <person name="Yandell M."/>
            <person name="Nelson C."/>
            <person name="Grigoriev I."/>
            <person name="Davis J."/>
        </authorList>
    </citation>
    <scope>NUCLEOTIDE SEQUENCE</scope>
    <source>
        <strain evidence="1">G11</strain>
    </source>
</reference>
<proteinExistence type="predicted"/>
<dbReference type="Proteomes" id="UP000886653">
    <property type="component" value="Unassembled WGS sequence"/>
</dbReference>
<comment type="caution">
    <text evidence="1">The sequence shown here is derived from an EMBL/GenBank/DDBJ whole genome shotgun (WGS) entry which is preliminary data.</text>
</comment>
<sequence length="132" mass="15260">MTDQGGQALEECLAEDDALIRELNRKIENINKYNPQVQQLEFDGSNLASWRTKTARAIFVMMNISKYWDTKRPSKDSQIELAIDKCASQMIYMMIHPDLCDMIDECDYAHDAMEMLESHFRQGGWTAQVATF</sequence>
<dbReference type="EMBL" id="MU167234">
    <property type="protein sequence ID" value="KAG0148671.1"/>
    <property type="molecule type" value="Genomic_DNA"/>
</dbReference>
<keyword evidence="2" id="KW-1185">Reference proteome</keyword>
<evidence type="ECO:0000313" key="2">
    <source>
        <dbReference type="Proteomes" id="UP000886653"/>
    </source>
</evidence>
<protein>
    <submittedName>
        <fullName evidence="1">Uncharacterized protein</fullName>
    </submittedName>
</protein>
<gene>
    <name evidence="1" type="ORF">CROQUDRAFT_40985</name>
</gene>
<evidence type="ECO:0000313" key="1">
    <source>
        <dbReference type="EMBL" id="KAG0148671.1"/>
    </source>
</evidence>
<name>A0A9P6TDQ2_9BASI</name>
<dbReference type="AlphaFoldDB" id="A0A9P6TDQ2"/>